<evidence type="ECO:0000313" key="3">
    <source>
        <dbReference type="EMBL" id="MCM0621168.1"/>
    </source>
</evidence>
<dbReference type="GO" id="GO:0016491">
    <property type="term" value="F:oxidoreductase activity"/>
    <property type="evidence" value="ECO:0007669"/>
    <property type="project" value="UniProtKB-KW"/>
</dbReference>
<evidence type="ECO:0000313" key="4">
    <source>
        <dbReference type="Proteomes" id="UP001139485"/>
    </source>
</evidence>
<dbReference type="PRINTS" id="PR00081">
    <property type="entry name" value="GDHRDH"/>
</dbReference>
<comment type="caution">
    <text evidence="3">The sequence shown here is derived from an EMBL/GenBank/DDBJ whole genome shotgun (WGS) entry which is preliminary data.</text>
</comment>
<dbReference type="Proteomes" id="UP001139485">
    <property type="component" value="Unassembled WGS sequence"/>
</dbReference>
<dbReference type="AlphaFoldDB" id="A0A9X2D8C0"/>
<keyword evidence="4" id="KW-1185">Reference proteome</keyword>
<gene>
    <name evidence="3" type="ORF">M8330_12800</name>
</gene>
<dbReference type="Pfam" id="PF00106">
    <property type="entry name" value="adh_short"/>
    <property type="match status" value="1"/>
</dbReference>
<comment type="similarity">
    <text evidence="1">Belongs to the short-chain dehydrogenases/reductases (SDR) family.</text>
</comment>
<dbReference type="PANTHER" id="PTHR44196:SF1">
    <property type="entry name" value="DEHYDROGENASE_REDUCTASE SDR FAMILY MEMBER 7B"/>
    <property type="match status" value="1"/>
</dbReference>
<dbReference type="InterPro" id="IPR036291">
    <property type="entry name" value="NAD(P)-bd_dom_sf"/>
</dbReference>
<accession>A0A9X2D8C0</accession>
<dbReference type="InterPro" id="IPR020904">
    <property type="entry name" value="Sc_DH/Rdtase_CS"/>
</dbReference>
<dbReference type="EMBL" id="JAMOIL010000015">
    <property type="protein sequence ID" value="MCM0621168.1"/>
    <property type="molecule type" value="Genomic_DNA"/>
</dbReference>
<proteinExistence type="inferred from homology"/>
<dbReference type="SUPFAM" id="SSF51735">
    <property type="entry name" value="NAD(P)-binding Rossmann-fold domains"/>
    <property type="match status" value="1"/>
</dbReference>
<name>A0A9X2D8C0_9ACTN</name>
<sequence length="285" mass="29394">MLVTGASSGIGLAVVSLLRTAGHDVVLASRSAEALERAVAVSAGEGATLPVVADVSSAAEVRDLVDRAAAWAAGRGRALTGVVHCPAVLAYGRVEDVPDEVLDRALAVSLGGTVNVARTALRHWSGRGEVGSLVVVGSLLGEVTVPGMGGYATAKWGVHGLVRTLQQENRGRAARARVSLVVPGGVDTPVYEQAGTYLGRHGSAPPPVVSPHRVARAAVRCLERPRRRVSVGPANALTRLGFLLVPPVYDLLVGPLARAFALGRRADDGPGNVLAPVPEKERLRG</sequence>
<keyword evidence="2" id="KW-0560">Oxidoreductase</keyword>
<evidence type="ECO:0000256" key="2">
    <source>
        <dbReference type="ARBA" id="ARBA00023002"/>
    </source>
</evidence>
<dbReference type="RefSeq" id="WP_250827647.1">
    <property type="nucleotide sequence ID" value="NZ_JAMOIL010000015.1"/>
</dbReference>
<dbReference type="PROSITE" id="PS00061">
    <property type="entry name" value="ADH_SHORT"/>
    <property type="match status" value="1"/>
</dbReference>
<dbReference type="InterPro" id="IPR002347">
    <property type="entry name" value="SDR_fam"/>
</dbReference>
<dbReference type="Gene3D" id="3.40.50.720">
    <property type="entry name" value="NAD(P)-binding Rossmann-like Domain"/>
    <property type="match status" value="1"/>
</dbReference>
<protein>
    <submittedName>
        <fullName evidence="3">SDR family NAD(P)-dependent oxidoreductase</fullName>
    </submittedName>
</protein>
<evidence type="ECO:0000256" key="1">
    <source>
        <dbReference type="ARBA" id="ARBA00006484"/>
    </source>
</evidence>
<dbReference type="PANTHER" id="PTHR44196">
    <property type="entry name" value="DEHYDROGENASE/REDUCTASE SDR FAMILY MEMBER 7B"/>
    <property type="match status" value="1"/>
</dbReference>
<reference evidence="3" key="1">
    <citation type="submission" date="2022-05" db="EMBL/GenBank/DDBJ databases">
        <authorList>
            <person name="Tuo L."/>
        </authorList>
    </citation>
    <scope>NUCLEOTIDE SEQUENCE</scope>
    <source>
        <strain evidence="3">BSK12Z-4</strain>
    </source>
</reference>
<organism evidence="3 4">
    <name type="scientific">Nocardioides bruguierae</name>
    <dbReference type="NCBI Taxonomy" id="2945102"/>
    <lineage>
        <taxon>Bacteria</taxon>
        <taxon>Bacillati</taxon>
        <taxon>Actinomycetota</taxon>
        <taxon>Actinomycetes</taxon>
        <taxon>Propionibacteriales</taxon>
        <taxon>Nocardioidaceae</taxon>
        <taxon>Nocardioides</taxon>
    </lineage>
</organism>
<dbReference type="GO" id="GO:0016020">
    <property type="term" value="C:membrane"/>
    <property type="evidence" value="ECO:0007669"/>
    <property type="project" value="TreeGrafter"/>
</dbReference>